<dbReference type="EMBL" id="JARKIB010000048">
    <property type="protein sequence ID" value="KAJ7755957.1"/>
    <property type="molecule type" value="Genomic_DNA"/>
</dbReference>
<name>A0AAD7J5E2_9AGAR</name>
<protein>
    <submittedName>
        <fullName evidence="2">Uncharacterized protein</fullName>
    </submittedName>
</protein>
<sequence length="250" mass="28628">MSTSSYENFDISSFGLNPRTHLCWNLADVAGIVDTKIRLISSAKEPEAQRAFHPIELLTAKILYNIEVDLSNNPNETPPSLDQYQTTTRNFTDQLDSTCIHAALFRRTNELHSRRKPVPTMASNAASSSDNPPAYELQIDTLTGALRRGPERRAMNEANRAPYHHVYDARRERRGITTTTIREPNSQRVAYPTYLANISAVLLQYDDMFAALPPYHHIKGIPNTDENRRRDDRHRCQHALAGCRPRRRRY</sequence>
<evidence type="ECO:0000313" key="3">
    <source>
        <dbReference type="Proteomes" id="UP001215598"/>
    </source>
</evidence>
<evidence type="ECO:0000313" key="2">
    <source>
        <dbReference type="EMBL" id="KAJ7755957.1"/>
    </source>
</evidence>
<feature type="region of interest" description="Disordered" evidence="1">
    <location>
        <begin position="113"/>
        <end position="134"/>
    </location>
</feature>
<dbReference type="Proteomes" id="UP001215598">
    <property type="component" value="Unassembled WGS sequence"/>
</dbReference>
<keyword evidence="3" id="KW-1185">Reference proteome</keyword>
<evidence type="ECO:0000256" key="1">
    <source>
        <dbReference type="SAM" id="MobiDB-lite"/>
    </source>
</evidence>
<comment type="caution">
    <text evidence="2">The sequence shown here is derived from an EMBL/GenBank/DDBJ whole genome shotgun (WGS) entry which is preliminary data.</text>
</comment>
<proteinExistence type="predicted"/>
<feature type="compositionally biased region" description="Low complexity" evidence="1">
    <location>
        <begin position="122"/>
        <end position="134"/>
    </location>
</feature>
<reference evidence="2" key="1">
    <citation type="submission" date="2023-03" db="EMBL/GenBank/DDBJ databases">
        <title>Massive genome expansion in bonnet fungi (Mycena s.s.) driven by repeated elements and novel gene families across ecological guilds.</title>
        <authorList>
            <consortium name="Lawrence Berkeley National Laboratory"/>
            <person name="Harder C.B."/>
            <person name="Miyauchi S."/>
            <person name="Viragh M."/>
            <person name="Kuo A."/>
            <person name="Thoen E."/>
            <person name="Andreopoulos B."/>
            <person name="Lu D."/>
            <person name="Skrede I."/>
            <person name="Drula E."/>
            <person name="Henrissat B."/>
            <person name="Morin E."/>
            <person name="Kohler A."/>
            <person name="Barry K."/>
            <person name="LaButti K."/>
            <person name="Morin E."/>
            <person name="Salamov A."/>
            <person name="Lipzen A."/>
            <person name="Mereny Z."/>
            <person name="Hegedus B."/>
            <person name="Baldrian P."/>
            <person name="Stursova M."/>
            <person name="Weitz H."/>
            <person name="Taylor A."/>
            <person name="Grigoriev I.V."/>
            <person name="Nagy L.G."/>
            <person name="Martin F."/>
            <person name="Kauserud H."/>
        </authorList>
    </citation>
    <scope>NUCLEOTIDE SEQUENCE</scope>
    <source>
        <strain evidence="2">CBHHK182m</strain>
    </source>
</reference>
<dbReference type="AlphaFoldDB" id="A0AAD7J5E2"/>
<organism evidence="2 3">
    <name type="scientific">Mycena metata</name>
    <dbReference type="NCBI Taxonomy" id="1033252"/>
    <lineage>
        <taxon>Eukaryota</taxon>
        <taxon>Fungi</taxon>
        <taxon>Dikarya</taxon>
        <taxon>Basidiomycota</taxon>
        <taxon>Agaricomycotina</taxon>
        <taxon>Agaricomycetes</taxon>
        <taxon>Agaricomycetidae</taxon>
        <taxon>Agaricales</taxon>
        <taxon>Marasmiineae</taxon>
        <taxon>Mycenaceae</taxon>
        <taxon>Mycena</taxon>
    </lineage>
</organism>
<accession>A0AAD7J5E2</accession>
<gene>
    <name evidence="2" type="ORF">B0H16DRAFT_1722106</name>
</gene>